<dbReference type="Gene3D" id="2.40.170.20">
    <property type="entry name" value="TonB-dependent receptor, beta-barrel domain"/>
    <property type="match status" value="1"/>
</dbReference>
<dbReference type="InterPro" id="IPR039426">
    <property type="entry name" value="TonB-dep_rcpt-like"/>
</dbReference>
<dbReference type="PANTHER" id="PTHR30069">
    <property type="entry name" value="TONB-DEPENDENT OUTER MEMBRANE RECEPTOR"/>
    <property type="match status" value="1"/>
</dbReference>
<dbReference type="STRING" id="551991.SAMN05192529_1047"/>
<dbReference type="InterPro" id="IPR000531">
    <property type="entry name" value="Beta-barrel_TonB"/>
</dbReference>
<dbReference type="AlphaFoldDB" id="A0A1H3WUW0"/>
<dbReference type="InterPro" id="IPR037066">
    <property type="entry name" value="Plug_dom_sf"/>
</dbReference>
<evidence type="ECO:0000313" key="15">
    <source>
        <dbReference type="Proteomes" id="UP000199041"/>
    </source>
</evidence>
<keyword evidence="8" id="KW-0675">Receptor</keyword>
<keyword evidence="15" id="KW-1185">Reference proteome</keyword>
<dbReference type="PANTHER" id="PTHR30069:SF29">
    <property type="entry name" value="HEMOGLOBIN AND HEMOGLOBIN-HAPTOGLOBIN-BINDING PROTEIN 1-RELATED"/>
    <property type="match status" value="1"/>
</dbReference>
<feature type="domain" description="TonB-dependent receptor-like beta-barrel" evidence="12">
    <location>
        <begin position="236"/>
        <end position="638"/>
    </location>
</feature>
<feature type="domain" description="TonB-dependent receptor plug" evidence="13">
    <location>
        <begin position="44"/>
        <end position="142"/>
    </location>
</feature>
<keyword evidence="3 10" id="KW-1134">Transmembrane beta strand</keyword>
<dbReference type="SUPFAM" id="SSF56935">
    <property type="entry name" value="Porins"/>
    <property type="match status" value="1"/>
</dbReference>
<keyword evidence="4 10" id="KW-0812">Transmembrane</keyword>
<organism evidence="14 15">
    <name type="scientific">Arachidicoccus rhizosphaerae</name>
    <dbReference type="NCBI Taxonomy" id="551991"/>
    <lineage>
        <taxon>Bacteria</taxon>
        <taxon>Pseudomonadati</taxon>
        <taxon>Bacteroidota</taxon>
        <taxon>Chitinophagia</taxon>
        <taxon>Chitinophagales</taxon>
        <taxon>Chitinophagaceae</taxon>
        <taxon>Arachidicoccus</taxon>
    </lineage>
</organism>
<dbReference type="PROSITE" id="PS52016">
    <property type="entry name" value="TONB_DEPENDENT_REC_3"/>
    <property type="match status" value="1"/>
</dbReference>
<dbReference type="RefSeq" id="WP_170831142.1">
    <property type="nucleotide sequence ID" value="NZ_FNQY01000004.1"/>
</dbReference>
<dbReference type="Pfam" id="PF07715">
    <property type="entry name" value="Plug"/>
    <property type="match status" value="1"/>
</dbReference>
<evidence type="ECO:0000256" key="10">
    <source>
        <dbReference type="PROSITE-ProRule" id="PRU01360"/>
    </source>
</evidence>
<keyword evidence="7 10" id="KW-0472">Membrane</keyword>
<proteinExistence type="inferred from homology"/>
<name>A0A1H3WUW0_9BACT</name>
<dbReference type="InterPro" id="IPR012910">
    <property type="entry name" value="Plug_dom"/>
</dbReference>
<evidence type="ECO:0000256" key="9">
    <source>
        <dbReference type="ARBA" id="ARBA00023237"/>
    </source>
</evidence>
<evidence type="ECO:0000256" key="2">
    <source>
        <dbReference type="ARBA" id="ARBA00022448"/>
    </source>
</evidence>
<evidence type="ECO:0000259" key="13">
    <source>
        <dbReference type="Pfam" id="PF07715"/>
    </source>
</evidence>
<evidence type="ECO:0000256" key="11">
    <source>
        <dbReference type="RuleBase" id="RU003357"/>
    </source>
</evidence>
<keyword evidence="5" id="KW-0732">Signal</keyword>
<keyword evidence="6 11" id="KW-0798">TonB box</keyword>
<evidence type="ECO:0000256" key="1">
    <source>
        <dbReference type="ARBA" id="ARBA00004571"/>
    </source>
</evidence>
<dbReference type="Gene3D" id="2.170.130.10">
    <property type="entry name" value="TonB-dependent receptor, plug domain"/>
    <property type="match status" value="1"/>
</dbReference>
<protein>
    <submittedName>
        <fullName evidence="14">Iron complex outermembrane recepter protein</fullName>
    </submittedName>
</protein>
<evidence type="ECO:0000259" key="12">
    <source>
        <dbReference type="Pfam" id="PF00593"/>
    </source>
</evidence>
<dbReference type="InterPro" id="IPR036942">
    <property type="entry name" value="Beta-barrel_TonB_sf"/>
</dbReference>
<evidence type="ECO:0000256" key="6">
    <source>
        <dbReference type="ARBA" id="ARBA00023077"/>
    </source>
</evidence>
<comment type="similarity">
    <text evidence="10 11">Belongs to the TonB-dependent receptor family.</text>
</comment>
<evidence type="ECO:0000256" key="4">
    <source>
        <dbReference type="ARBA" id="ARBA00022692"/>
    </source>
</evidence>
<comment type="subcellular location">
    <subcellularLocation>
        <location evidence="1 10">Cell outer membrane</location>
        <topology evidence="1 10">Multi-pass membrane protein</topology>
    </subcellularLocation>
</comment>
<dbReference type="EMBL" id="FNQY01000004">
    <property type="protein sequence ID" value="SDZ90760.1"/>
    <property type="molecule type" value="Genomic_DNA"/>
</dbReference>
<evidence type="ECO:0000256" key="7">
    <source>
        <dbReference type="ARBA" id="ARBA00023136"/>
    </source>
</evidence>
<dbReference type="GO" id="GO:0015344">
    <property type="term" value="F:siderophore uptake transmembrane transporter activity"/>
    <property type="evidence" value="ECO:0007669"/>
    <property type="project" value="TreeGrafter"/>
</dbReference>
<evidence type="ECO:0000313" key="14">
    <source>
        <dbReference type="EMBL" id="SDZ90760.1"/>
    </source>
</evidence>
<reference evidence="14 15" key="1">
    <citation type="submission" date="2016-10" db="EMBL/GenBank/DDBJ databases">
        <authorList>
            <person name="de Groot N.N."/>
        </authorList>
    </citation>
    <scope>NUCLEOTIDE SEQUENCE [LARGE SCALE GENOMIC DNA]</scope>
    <source>
        <strain evidence="14 15">Vu-144</strain>
    </source>
</reference>
<evidence type="ECO:0000256" key="8">
    <source>
        <dbReference type="ARBA" id="ARBA00023170"/>
    </source>
</evidence>
<gene>
    <name evidence="14" type="ORF">SAMN05192529_1047</name>
</gene>
<keyword evidence="2 10" id="KW-0813">Transport</keyword>
<dbReference type="Pfam" id="PF00593">
    <property type="entry name" value="TonB_dep_Rec_b-barrel"/>
    <property type="match status" value="1"/>
</dbReference>
<dbReference type="GO" id="GO:0009279">
    <property type="term" value="C:cell outer membrane"/>
    <property type="evidence" value="ECO:0007669"/>
    <property type="project" value="UniProtKB-SubCell"/>
</dbReference>
<dbReference type="Proteomes" id="UP000199041">
    <property type="component" value="Unassembled WGS sequence"/>
</dbReference>
<sequence>MTLLSHAVKLKAQLTDSSETQQDTTGTFKLGEVTVSTSLTPPIFNSVNARQMEMFGRNDAAQALNLLPGITLSKVGQRNEAMLYVRGFDLRRVPLLIDGIPVYVPYDGYVDLARFTTFDLASIQISKDYTSVNYGPNAMGGAINLITRKPTKSLEINGATGWLSGGFRSNFNVGSNLGKFYIQAGISKYKRDYFPMSKDFKPTAYEEGGHRENSYSDDEKVSLKVAFTPNEGSEYALSYNYQHGNKGTPVYAGSDTLNSLLKKPRYWRWPKWDKQSIAFLSNTQIDSSQSIKTRLYYDKFINTLNSYDDDTYSSMEKGYAFSSLYNDYTLGAIIEYSKQFGQIDHLIGSLQYKQDVHREHDLGEPIAKMADATSTAALEYQLNLSKGLKLLTGLSFNNRSSLKAQHYNSDTKQLETYTSNHNNAINVQGALQYSIDKSNELSISIARKTRFATTKDRYSFSMGTALPNPDLKAEYAINYDLSYNGSYLNNTLKSNAALFYSKINNTILSVDNVSFDSTSGTSLRQLQNVGQSEYMGFELGIDYNPITAIATGINYTYIKLNNISSPNLFFTDVPRSKLFGFVQYSLKSILSLQINGEYDSKRFSTSYGTTAGAFTLFNASAKVHVWKYFSLEGGINNIFDKNYQLTEGFPEPGRNYFVNLRYNL</sequence>
<evidence type="ECO:0000256" key="3">
    <source>
        <dbReference type="ARBA" id="ARBA00022452"/>
    </source>
</evidence>
<dbReference type="GO" id="GO:0044718">
    <property type="term" value="P:siderophore transmembrane transport"/>
    <property type="evidence" value="ECO:0007669"/>
    <property type="project" value="TreeGrafter"/>
</dbReference>
<keyword evidence="9 10" id="KW-0998">Cell outer membrane</keyword>
<accession>A0A1H3WUW0</accession>
<evidence type="ECO:0000256" key="5">
    <source>
        <dbReference type="ARBA" id="ARBA00022729"/>
    </source>
</evidence>